<feature type="signal peptide" evidence="1">
    <location>
        <begin position="1"/>
        <end position="19"/>
    </location>
</feature>
<dbReference type="RefSeq" id="WP_353567195.1">
    <property type="nucleotide sequence ID" value="NZ_BAABRI010000011.1"/>
</dbReference>
<dbReference type="EMBL" id="BAABRI010000011">
    <property type="protein sequence ID" value="GAA5483071.1"/>
    <property type="molecule type" value="Genomic_DNA"/>
</dbReference>
<protein>
    <recommendedName>
        <fullName evidence="2">Amylopullulanase X25 domain-containing protein</fullName>
    </recommendedName>
</protein>
<sequence>MNRTIILGAALLAPLSVHGALVVAGSLQTEQGDPLDWDPATSSLIMSESGGVHTVTATGLTPGASYEFKVLDDGGTPPAAWGDPEITPDNVLAWGGSGGTLSITVDSNLTNNVGRSQVWVNSDMATLQVVGSFMVQAGGASDWNPADPSFLTTHAGGGLYTYTATISAPGAYDFKATDGTGWTHQVGPDGSSGNAATFSFSTTSPDEQVVLFIDLANRQMGVMPVPEPGVVLLGSLGLLAMLRRRV</sequence>
<dbReference type="Proteomes" id="UP001476282">
    <property type="component" value="Unassembled WGS sequence"/>
</dbReference>
<accession>A0ABP9UNB7</accession>
<keyword evidence="4" id="KW-1185">Reference proteome</keyword>
<evidence type="ECO:0000313" key="3">
    <source>
        <dbReference type="EMBL" id="GAA5483071.1"/>
    </source>
</evidence>
<comment type="caution">
    <text evidence="3">The sequence shown here is derived from an EMBL/GenBank/DDBJ whole genome shotgun (WGS) entry which is preliminary data.</text>
</comment>
<keyword evidence="1" id="KW-0732">Signal</keyword>
<proteinExistence type="predicted"/>
<reference evidence="3 4" key="1">
    <citation type="submission" date="2024-02" db="EMBL/GenBank/DDBJ databases">
        <title>Haloferula sargassicola NBRC 104335.</title>
        <authorList>
            <person name="Ichikawa N."/>
            <person name="Katano-Makiyama Y."/>
            <person name="Hidaka K."/>
        </authorList>
    </citation>
    <scope>NUCLEOTIDE SEQUENCE [LARGE SCALE GENOMIC DNA]</scope>
    <source>
        <strain evidence="3 4">NBRC 104335</strain>
    </source>
</reference>
<dbReference type="Pfam" id="PF22058">
    <property type="entry name" value="X25_BaPul_like"/>
    <property type="match status" value="1"/>
</dbReference>
<evidence type="ECO:0000256" key="1">
    <source>
        <dbReference type="SAM" id="SignalP"/>
    </source>
</evidence>
<name>A0ABP9UNB7_9BACT</name>
<evidence type="ECO:0000313" key="4">
    <source>
        <dbReference type="Proteomes" id="UP001476282"/>
    </source>
</evidence>
<organism evidence="3 4">
    <name type="scientific">Haloferula sargassicola</name>
    <dbReference type="NCBI Taxonomy" id="490096"/>
    <lineage>
        <taxon>Bacteria</taxon>
        <taxon>Pseudomonadati</taxon>
        <taxon>Verrucomicrobiota</taxon>
        <taxon>Verrucomicrobiia</taxon>
        <taxon>Verrucomicrobiales</taxon>
        <taxon>Verrucomicrobiaceae</taxon>
        <taxon>Haloferula</taxon>
    </lineage>
</organism>
<feature type="domain" description="Amylopullulanase X25" evidence="2">
    <location>
        <begin position="127"/>
        <end position="188"/>
    </location>
</feature>
<feature type="chain" id="PRO_5046261630" description="Amylopullulanase X25 domain-containing protein" evidence="1">
    <location>
        <begin position="20"/>
        <end position="246"/>
    </location>
</feature>
<dbReference type="Gene3D" id="2.60.40.10">
    <property type="entry name" value="Immunoglobulins"/>
    <property type="match status" value="2"/>
</dbReference>
<dbReference type="InterPro" id="IPR013783">
    <property type="entry name" value="Ig-like_fold"/>
</dbReference>
<dbReference type="InterPro" id="IPR054409">
    <property type="entry name" value="X25_BaPul-like"/>
</dbReference>
<gene>
    <name evidence="3" type="ORF">Hsar01_02298</name>
</gene>
<evidence type="ECO:0000259" key="2">
    <source>
        <dbReference type="Pfam" id="PF22058"/>
    </source>
</evidence>